<accession>A0A7E4VYS9</accession>
<evidence type="ECO:0000313" key="2">
    <source>
        <dbReference type="WBParaSite" id="Pan_g4042.t1"/>
    </source>
</evidence>
<evidence type="ECO:0000313" key="1">
    <source>
        <dbReference type="Proteomes" id="UP000492821"/>
    </source>
</evidence>
<dbReference type="AlphaFoldDB" id="A0A7E4VYS9"/>
<sequence>LDGIKENLAFLMKNVAIPCSGHVEYGFLEEVSMEKENLDDAIPRCAKTPQAFRHQSRLQIGCRHRLCEKAAPSHHLINVSPILTSRKPLTGLPQPSIHLSICFLLSYSEKTAATTSSTVATRAVSCP</sequence>
<reference evidence="2" key="2">
    <citation type="submission" date="2020-10" db="UniProtKB">
        <authorList>
            <consortium name="WormBaseParasite"/>
        </authorList>
    </citation>
    <scope>IDENTIFICATION</scope>
</reference>
<keyword evidence="1" id="KW-1185">Reference proteome</keyword>
<organism evidence="1 2">
    <name type="scientific">Panagrellus redivivus</name>
    <name type="common">Microworm</name>
    <dbReference type="NCBI Taxonomy" id="6233"/>
    <lineage>
        <taxon>Eukaryota</taxon>
        <taxon>Metazoa</taxon>
        <taxon>Ecdysozoa</taxon>
        <taxon>Nematoda</taxon>
        <taxon>Chromadorea</taxon>
        <taxon>Rhabditida</taxon>
        <taxon>Tylenchina</taxon>
        <taxon>Panagrolaimomorpha</taxon>
        <taxon>Panagrolaimoidea</taxon>
        <taxon>Panagrolaimidae</taxon>
        <taxon>Panagrellus</taxon>
    </lineage>
</organism>
<dbReference type="Proteomes" id="UP000492821">
    <property type="component" value="Unassembled WGS sequence"/>
</dbReference>
<protein>
    <submittedName>
        <fullName evidence="2">Glypican 5</fullName>
    </submittedName>
</protein>
<dbReference type="WBParaSite" id="Pan_g4042.t1">
    <property type="protein sequence ID" value="Pan_g4042.t1"/>
    <property type="gene ID" value="Pan_g4042"/>
</dbReference>
<name>A0A7E4VYS9_PANRE</name>
<reference evidence="1" key="1">
    <citation type="journal article" date="2013" name="Genetics">
        <title>The draft genome and transcriptome of Panagrellus redivivus are shaped by the harsh demands of a free-living lifestyle.</title>
        <authorList>
            <person name="Srinivasan J."/>
            <person name="Dillman A.R."/>
            <person name="Macchietto M.G."/>
            <person name="Heikkinen L."/>
            <person name="Lakso M."/>
            <person name="Fracchia K.M."/>
            <person name="Antoshechkin I."/>
            <person name="Mortazavi A."/>
            <person name="Wong G."/>
            <person name="Sternberg P.W."/>
        </authorList>
    </citation>
    <scope>NUCLEOTIDE SEQUENCE [LARGE SCALE GENOMIC DNA]</scope>
    <source>
        <strain evidence="1">MT8872</strain>
    </source>
</reference>
<proteinExistence type="predicted"/>